<reference evidence="2" key="1">
    <citation type="submission" date="2005-09" db="EMBL/GenBank/DDBJ databases">
        <authorList>
            <person name="Mural R.J."/>
            <person name="Li P.W."/>
            <person name="Adams M.D."/>
            <person name="Amanatides P.G."/>
            <person name="Baden-Tillson H."/>
            <person name="Barnstead M."/>
            <person name="Chin S.H."/>
            <person name="Dew I."/>
            <person name="Evans C.A."/>
            <person name="Ferriera S."/>
            <person name="Flanigan M."/>
            <person name="Fosler C."/>
            <person name="Glodek A."/>
            <person name="Gu Z."/>
            <person name="Holt R.A."/>
            <person name="Jennings D."/>
            <person name="Kraft C.L."/>
            <person name="Lu F."/>
            <person name="Nguyen T."/>
            <person name="Nusskern D.R."/>
            <person name="Pfannkoch C.M."/>
            <person name="Sitter C."/>
            <person name="Sutton G.G."/>
            <person name="Venter J.C."/>
            <person name="Wang Z."/>
            <person name="Woodage T."/>
            <person name="Zheng X.H."/>
            <person name="Zhong F."/>
        </authorList>
    </citation>
    <scope>NUCLEOTIDE SEQUENCE [LARGE SCALE GENOMIC DNA]</scope>
    <source>
        <strain>BN</strain>
        <strain evidence="2">Sprague-Dawley</strain>
    </source>
</reference>
<dbReference type="EMBL" id="CH473949">
    <property type="protein sequence ID" value="EDL79137.1"/>
    <property type="molecule type" value="Genomic_DNA"/>
</dbReference>
<dbReference type="Proteomes" id="UP000234681">
    <property type="component" value="Chromosome 3"/>
</dbReference>
<gene>
    <name evidence="1" type="ORF">rCG_26664</name>
</gene>
<accession>A6HM85</accession>
<name>A6HM85_RAT</name>
<dbReference type="AlphaFoldDB" id="A6HM85"/>
<organism evidence="1 2">
    <name type="scientific">Rattus norvegicus</name>
    <name type="common">Rat</name>
    <dbReference type="NCBI Taxonomy" id="10116"/>
    <lineage>
        <taxon>Eukaryota</taxon>
        <taxon>Metazoa</taxon>
        <taxon>Chordata</taxon>
        <taxon>Craniata</taxon>
        <taxon>Vertebrata</taxon>
        <taxon>Euteleostomi</taxon>
        <taxon>Mammalia</taxon>
        <taxon>Eutheria</taxon>
        <taxon>Euarchontoglires</taxon>
        <taxon>Glires</taxon>
        <taxon>Rodentia</taxon>
        <taxon>Myomorpha</taxon>
        <taxon>Muroidea</taxon>
        <taxon>Muridae</taxon>
        <taxon>Murinae</taxon>
        <taxon>Rattus</taxon>
    </lineage>
</organism>
<evidence type="ECO:0000313" key="1">
    <source>
        <dbReference type="EMBL" id="EDL79137.1"/>
    </source>
</evidence>
<protein>
    <submittedName>
        <fullName evidence="1">RCG26664, isoform CRA_b</fullName>
    </submittedName>
</protein>
<sequence length="24" mass="2536">MATSILGGLEDAAFLRGLQQHLGH</sequence>
<proteinExistence type="predicted"/>
<evidence type="ECO:0000313" key="2">
    <source>
        <dbReference type="Proteomes" id="UP000234681"/>
    </source>
</evidence>